<keyword evidence="3" id="KW-1185">Reference proteome</keyword>
<dbReference type="Proteomes" id="UP000663879">
    <property type="component" value="Unassembled WGS sequence"/>
</dbReference>
<dbReference type="EMBL" id="CAJNOC010006971">
    <property type="protein sequence ID" value="CAF1089424.1"/>
    <property type="molecule type" value="Genomic_DNA"/>
</dbReference>
<dbReference type="Pfam" id="PF04677">
    <property type="entry name" value="CwfJ_C_1"/>
    <property type="match status" value="1"/>
</dbReference>
<comment type="caution">
    <text evidence="2">The sequence shown here is derived from an EMBL/GenBank/DDBJ whole genome shotgun (WGS) entry which is preliminary data.</text>
</comment>
<protein>
    <recommendedName>
        <fullName evidence="1">Cwf19-like C-terminal domain-containing protein</fullName>
    </recommendedName>
</protein>
<proteinExistence type="predicted"/>
<name>A0A814N7L6_9BILA</name>
<organism evidence="2 3">
    <name type="scientific">Brachionus calyciflorus</name>
    <dbReference type="NCBI Taxonomy" id="104777"/>
    <lineage>
        <taxon>Eukaryota</taxon>
        <taxon>Metazoa</taxon>
        <taxon>Spiralia</taxon>
        <taxon>Gnathifera</taxon>
        <taxon>Rotifera</taxon>
        <taxon>Eurotatoria</taxon>
        <taxon>Monogononta</taxon>
        <taxon>Pseudotrocha</taxon>
        <taxon>Ploima</taxon>
        <taxon>Brachionidae</taxon>
        <taxon>Brachionus</taxon>
    </lineage>
</organism>
<evidence type="ECO:0000259" key="1">
    <source>
        <dbReference type="Pfam" id="PF04677"/>
    </source>
</evidence>
<gene>
    <name evidence="2" type="ORF">OXX778_LOCUS20593</name>
</gene>
<accession>A0A814N7L6</accession>
<feature type="domain" description="Cwf19-like C-terminal" evidence="1">
    <location>
        <begin position="19"/>
        <end position="61"/>
    </location>
</feature>
<sequence>MTNLVIKNKVNNPNMYARPKLNLIISIGKHCYLCSSESLVEGNCLIVPMSHCSSSVTCDEERNFRF</sequence>
<reference evidence="2" key="1">
    <citation type="submission" date="2021-02" db="EMBL/GenBank/DDBJ databases">
        <authorList>
            <person name="Nowell W R."/>
        </authorList>
    </citation>
    <scope>NUCLEOTIDE SEQUENCE</scope>
    <source>
        <strain evidence="2">Ploen Becks lab</strain>
    </source>
</reference>
<dbReference type="AlphaFoldDB" id="A0A814N7L6"/>
<evidence type="ECO:0000313" key="2">
    <source>
        <dbReference type="EMBL" id="CAF1089424.1"/>
    </source>
</evidence>
<dbReference type="OrthoDB" id="2113965at2759"/>
<evidence type="ECO:0000313" key="3">
    <source>
        <dbReference type="Proteomes" id="UP000663879"/>
    </source>
</evidence>
<dbReference type="InterPro" id="IPR006768">
    <property type="entry name" value="Cwf19-like_C_dom-1"/>
</dbReference>